<dbReference type="RefSeq" id="WP_092979530.1">
    <property type="nucleotide sequence ID" value="NZ_FPAT01000009.1"/>
</dbReference>
<feature type="binding site" evidence="16">
    <location>
        <begin position="34"/>
        <end position="49"/>
    </location>
    <ligand>
        <name>FAD</name>
        <dbReference type="ChEBI" id="CHEBI:57692"/>
    </ligand>
</feature>
<feature type="binding site" evidence="15">
    <location>
        <position position="255"/>
    </location>
    <ligand>
        <name>substrate</name>
    </ligand>
</feature>
<dbReference type="Gene3D" id="1.20.58.100">
    <property type="entry name" value="Fumarate reductase/succinate dehydrogenase flavoprotein-like, C-terminal domain"/>
    <property type="match status" value="1"/>
</dbReference>
<feature type="binding site" evidence="15">
    <location>
        <position position="354"/>
    </location>
    <ligand>
        <name>substrate</name>
    </ligand>
</feature>
<dbReference type="PANTHER" id="PTHR11632">
    <property type="entry name" value="SUCCINATE DEHYDROGENASE 2 FLAVOPROTEIN SUBUNIT"/>
    <property type="match status" value="1"/>
</dbReference>
<dbReference type="EC" id="1.3.5.1" evidence="4 18"/>
<comment type="subcellular location">
    <subcellularLocation>
        <location evidence="1">Membrane</location>
        <topology evidence="1">Peripheral membrane protein</topology>
    </subcellularLocation>
</comment>
<dbReference type="FunFam" id="1.20.58.100:FF:000001">
    <property type="entry name" value="Succinate dehydrogenase flavoprotein subunit (SdhA)"/>
    <property type="match status" value="1"/>
</dbReference>
<evidence type="ECO:0000256" key="1">
    <source>
        <dbReference type="ARBA" id="ARBA00004170"/>
    </source>
</evidence>
<keyword evidence="22" id="KW-1185">Reference proteome</keyword>
<keyword evidence="7 16" id="KW-0285">Flavoprotein</keyword>
<dbReference type="PRINTS" id="PR00368">
    <property type="entry name" value="FADPNR"/>
</dbReference>
<dbReference type="GO" id="GO:0050660">
    <property type="term" value="F:flavin adenine dinucleotide binding"/>
    <property type="evidence" value="ECO:0007669"/>
    <property type="project" value="UniProtKB-UniRule"/>
</dbReference>
<feature type="binding site" evidence="16">
    <location>
        <begin position="12"/>
        <end position="17"/>
    </location>
    <ligand>
        <name>FAD</name>
        <dbReference type="ChEBI" id="CHEBI:57692"/>
    </ligand>
</feature>
<proteinExistence type="inferred from homology"/>
<comment type="pathway">
    <text evidence="2 18">Carbohydrate metabolism; tricarboxylic acid cycle; fumarate from succinate (bacterial route): step 1/1.</text>
</comment>
<dbReference type="NCBIfam" id="TIGR01816">
    <property type="entry name" value="sdhA_forward"/>
    <property type="match status" value="1"/>
</dbReference>
<dbReference type="InterPro" id="IPR003952">
    <property type="entry name" value="FRD_SDH_FAD_BS"/>
</dbReference>
<comment type="catalytic activity">
    <reaction evidence="12 18">
        <text>a quinone + succinate = fumarate + a quinol</text>
        <dbReference type="Rhea" id="RHEA:40523"/>
        <dbReference type="ChEBI" id="CHEBI:24646"/>
        <dbReference type="ChEBI" id="CHEBI:29806"/>
        <dbReference type="ChEBI" id="CHEBI:30031"/>
        <dbReference type="ChEBI" id="CHEBI:132124"/>
        <dbReference type="EC" id="1.3.5.1"/>
    </reaction>
</comment>
<dbReference type="GO" id="GO:0008177">
    <property type="term" value="F:succinate dehydrogenase (quinone) activity"/>
    <property type="evidence" value="ECO:0007669"/>
    <property type="project" value="UniProtKB-EC"/>
</dbReference>
<keyword evidence="8 16" id="KW-0274">FAD</keyword>
<dbReference type="InterPro" id="IPR014006">
    <property type="entry name" value="Succ_Dhase_FrdA_Gneg"/>
</dbReference>
<dbReference type="PANTHER" id="PTHR11632:SF51">
    <property type="entry name" value="SUCCINATE DEHYDROGENASE [UBIQUINONE] FLAVOPROTEIN SUBUNIT, MITOCHONDRIAL"/>
    <property type="match status" value="1"/>
</dbReference>
<dbReference type="SUPFAM" id="SSF51905">
    <property type="entry name" value="FAD/NAD(P)-binding domain"/>
    <property type="match status" value="1"/>
</dbReference>
<dbReference type="Pfam" id="PF00890">
    <property type="entry name" value="FAD_binding_2"/>
    <property type="match status" value="1"/>
</dbReference>
<evidence type="ECO:0000256" key="4">
    <source>
        <dbReference type="ARBA" id="ARBA00012792"/>
    </source>
</evidence>
<feature type="domain" description="FAD-dependent oxidoreductase 2 FAD-binding" evidence="19">
    <location>
        <begin position="7"/>
        <end position="401"/>
    </location>
</feature>
<evidence type="ECO:0000256" key="12">
    <source>
        <dbReference type="ARBA" id="ARBA00049220"/>
    </source>
</evidence>
<evidence type="ECO:0000256" key="16">
    <source>
        <dbReference type="PIRSR" id="PIRSR611281-3"/>
    </source>
</evidence>
<dbReference type="EMBL" id="FPAT01000009">
    <property type="protein sequence ID" value="SFT82284.1"/>
    <property type="molecule type" value="Genomic_DNA"/>
</dbReference>
<dbReference type="GO" id="GO:0006099">
    <property type="term" value="P:tricarboxylic acid cycle"/>
    <property type="evidence" value="ECO:0007669"/>
    <property type="project" value="UniProtKB-UniRule"/>
</dbReference>
<feature type="binding site" evidence="15">
    <location>
        <position position="395"/>
    </location>
    <ligand>
        <name>substrate</name>
    </ligand>
</feature>
<evidence type="ECO:0000256" key="15">
    <source>
        <dbReference type="PIRSR" id="PIRSR611281-2"/>
    </source>
</evidence>
<organism evidence="21 22">
    <name type="scientific">Actinopolyspora righensis</name>
    <dbReference type="NCBI Taxonomy" id="995060"/>
    <lineage>
        <taxon>Bacteria</taxon>
        <taxon>Bacillati</taxon>
        <taxon>Actinomycetota</taxon>
        <taxon>Actinomycetes</taxon>
        <taxon>Actinopolysporales</taxon>
        <taxon>Actinopolysporaceae</taxon>
        <taxon>Actinopolyspora</taxon>
        <taxon>Actinopolyspora alba group</taxon>
    </lineage>
</organism>
<feature type="binding site" evidence="16">
    <location>
        <position position="384"/>
    </location>
    <ligand>
        <name>FAD</name>
        <dbReference type="ChEBI" id="CHEBI:57692"/>
    </ligand>
</feature>
<dbReference type="PROSITE" id="PS00504">
    <property type="entry name" value="FRD_SDH_FAD_BINDING"/>
    <property type="match status" value="1"/>
</dbReference>
<dbReference type="UniPathway" id="UPA00223">
    <property type="reaction ID" value="UER01005"/>
</dbReference>
<feature type="binding site" evidence="15">
    <location>
        <position position="243"/>
    </location>
    <ligand>
        <name>substrate</name>
    </ligand>
</feature>
<evidence type="ECO:0000256" key="17">
    <source>
        <dbReference type="PIRSR" id="PIRSR611281-4"/>
    </source>
</evidence>
<evidence type="ECO:0000256" key="18">
    <source>
        <dbReference type="RuleBase" id="RU362051"/>
    </source>
</evidence>
<sequence>MQFHKYDVVVVGAGGAGMRAAIESGQRARTAVLTKLYPTRSHTGAAQGGMCAALANVEEDNWEWHTFDTIKGGDYLVDQDAAEVMAKEAIDAVLDLEKMGLPFNRTPEGRIDQRRFGGHTRDHGKAPVRRSCYAADRTGHMILQTLYQTCIKHGVEFFNEFYVLDVNMTTDEDGQQRCTGAVAYELATGEIHVFQAKSVIFATGGFGKIFKTTSNAHTLTGDGMGIVYRKGLPLEDMEFYQFHPTGLAGLGILISEAVRGEGGILRNVDGERFMERYAPTIKDLAPRDIVARSMAMEVLEGRGAGPNKDHVLLDVTHLGEDVLESKLPDITEFSRTYLGVEPLHEPVPVYPTAHYAMGGVPTNIDAEVLGDNDNVVPGLYAAGEVACVSVHGSNRLGTNSLLDINVFGRRAGIAAAEYAQRHEFLELPENPAQLVEGMVDHLRTAEGGERVANIRTALQETMDANASVYRTEETLKQALSDVQLLKERYGRVAVHDKGKRYNHDLLEAVELGFLLDLAEALVNSALARKESRGGHAREDYTTRDDTNFMRHSMQYKQLPDEQDPNAPLGLTGFLSDIRLDYKPVTVTRYQPMERKY</sequence>
<keyword evidence="18" id="KW-0816">Tricarboxylic acid cycle</keyword>
<evidence type="ECO:0000256" key="13">
    <source>
        <dbReference type="NCBIfam" id="TIGR01816"/>
    </source>
</evidence>
<evidence type="ECO:0000256" key="7">
    <source>
        <dbReference type="ARBA" id="ARBA00022630"/>
    </source>
</evidence>
<dbReference type="InterPro" id="IPR027477">
    <property type="entry name" value="Succ_DH/fumarate_Rdtase_cat_sf"/>
</dbReference>
<dbReference type="GO" id="GO:0033765">
    <property type="term" value="F:steroid dehydrogenase activity, acting on the CH-CH group of donors"/>
    <property type="evidence" value="ECO:0007669"/>
    <property type="project" value="UniProtKB-ARBA"/>
</dbReference>
<evidence type="ECO:0000256" key="3">
    <source>
        <dbReference type="ARBA" id="ARBA00008040"/>
    </source>
</evidence>
<keyword evidence="6 18" id="KW-0813">Transport</keyword>
<dbReference type="InterPro" id="IPR011281">
    <property type="entry name" value="Succ_DH_flav_su_fwd"/>
</dbReference>
<evidence type="ECO:0000313" key="21">
    <source>
        <dbReference type="EMBL" id="SFT82284.1"/>
    </source>
</evidence>
<reference evidence="22" key="1">
    <citation type="submission" date="2016-10" db="EMBL/GenBank/DDBJ databases">
        <authorList>
            <person name="Varghese N."/>
            <person name="Submissions S."/>
        </authorList>
    </citation>
    <scope>NUCLEOTIDE SEQUENCE [LARGE SCALE GENOMIC DNA]</scope>
    <source>
        <strain evidence="22">DSM 45501</strain>
    </source>
</reference>
<dbReference type="Gene3D" id="3.50.50.60">
    <property type="entry name" value="FAD/NAD(P)-binding domain"/>
    <property type="match status" value="1"/>
</dbReference>
<dbReference type="Gene3D" id="4.10.80.40">
    <property type="entry name" value="succinate dehydrogenase protein domain"/>
    <property type="match status" value="1"/>
</dbReference>
<dbReference type="Proteomes" id="UP000199165">
    <property type="component" value="Unassembled WGS sequence"/>
</dbReference>
<keyword evidence="9 18" id="KW-0249">Electron transport</keyword>
<evidence type="ECO:0000259" key="19">
    <source>
        <dbReference type="Pfam" id="PF00890"/>
    </source>
</evidence>
<evidence type="ECO:0000256" key="6">
    <source>
        <dbReference type="ARBA" id="ARBA00022448"/>
    </source>
</evidence>
<dbReference type="NCBIfam" id="TIGR01812">
    <property type="entry name" value="sdhA_frdA_Gneg"/>
    <property type="match status" value="1"/>
</dbReference>
<dbReference type="InterPro" id="IPR003953">
    <property type="entry name" value="FAD-dep_OxRdtase_2_FAD-bd"/>
</dbReference>
<evidence type="ECO:0000256" key="8">
    <source>
        <dbReference type="ARBA" id="ARBA00022827"/>
    </source>
</evidence>
<comment type="similarity">
    <text evidence="3 18">Belongs to the FAD-dependent oxidoreductase 2 family. FRD/SDH subfamily.</text>
</comment>
<dbReference type="FunFam" id="3.90.700.10:FF:000001">
    <property type="entry name" value="Mitochondrial succinate dehydrogenase flavoprotein subunit"/>
    <property type="match status" value="1"/>
</dbReference>
<evidence type="ECO:0000313" key="22">
    <source>
        <dbReference type="Proteomes" id="UP000199165"/>
    </source>
</evidence>
<dbReference type="GO" id="GO:0009055">
    <property type="term" value="F:electron transfer activity"/>
    <property type="evidence" value="ECO:0007669"/>
    <property type="project" value="TreeGrafter"/>
</dbReference>
<dbReference type="InterPro" id="IPR030664">
    <property type="entry name" value="SdhA/FrdA/AprA"/>
</dbReference>
<dbReference type="SUPFAM" id="SSF56425">
    <property type="entry name" value="Succinate dehydrogenase/fumarate reductase flavoprotein, catalytic domain"/>
    <property type="match status" value="1"/>
</dbReference>
<dbReference type="SUPFAM" id="SSF46977">
    <property type="entry name" value="Succinate dehydrogenase/fumarate reductase flavoprotein C-terminal domain"/>
    <property type="match status" value="1"/>
</dbReference>
<feature type="domain" description="Fumarate reductase/succinate dehydrogenase flavoprotein-like C-terminal" evidence="20">
    <location>
        <begin position="455"/>
        <end position="596"/>
    </location>
</feature>
<evidence type="ECO:0000256" key="11">
    <source>
        <dbReference type="ARBA" id="ARBA00023136"/>
    </source>
</evidence>
<dbReference type="GO" id="GO:0022900">
    <property type="term" value="P:electron transport chain"/>
    <property type="evidence" value="ECO:0007669"/>
    <property type="project" value="UniProtKB-UniRule"/>
</dbReference>
<dbReference type="Gene3D" id="3.90.700.10">
    <property type="entry name" value="Succinate dehydrogenase/fumarate reductase flavoprotein, catalytic domain"/>
    <property type="match status" value="1"/>
</dbReference>
<dbReference type="InterPro" id="IPR015939">
    <property type="entry name" value="Fum_Rdtase/Succ_DH_flav-like_C"/>
</dbReference>
<evidence type="ECO:0000256" key="2">
    <source>
        <dbReference type="ARBA" id="ARBA00004894"/>
    </source>
</evidence>
<dbReference type="GO" id="GO:0009061">
    <property type="term" value="P:anaerobic respiration"/>
    <property type="evidence" value="ECO:0007669"/>
    <property type="project" value="TreeGrafter"/>
</dbReference>
<evidence type="ECO:0000256" key="5">
    <source>
        <dbReference type="ARBA" id="ARBA00019965"/>
    </source>
</evidence>
<dbReference type="GO" id="GO:0005886">
    <property type="term" value="C:plasma membrane"/>
    <property type="evidence" value="ECO:0007669"/>
    <property type="project" value="TreeGrafter"/>
</dbReference>
<feature type="active site" description="Proton acceptor" evidence="14">
    <location>
        <position position="287"/>
    </location>
</feature>
<evidence type="ECO:0000256" key="14">
    <source>
        <dbReference type="PIRSR" id="PIRSR000171-1"/>
    </source>
</evidence>
<feature type="binding site" evidence="16">
    <location>
        <begin position="400"/>
        <end position="401"/>
    </location>
    <ligand>
        <name>FAD</name>
        <dbReference type="ChEBI" id="CHEBI:57692"/>
    </ligand>
</feature>
<evidence type="ECO:0000256" key="10">
    <source>
        <dbReference type="ARBA" id="ARBA00023002"/>
    </source>
</evidence>
<protein>
    <recommendedName>
        <fullName evidence="5 13">Succinate dehydrogenase flavoprotein subunit</fullName>
        <ecNumber evidence="4 18">1.3.5.1</ecNumber>
    </recommendedName>
</protein>
<evidence type="ECO:0000259" key="20">
    <source>
        <dbReference type="Pfam" id="PF02910"/>
    </source>
</evidence>
<gene>
    <name evidence="21" type="ORF">SAMN04487904_109130</name>
</gene>
<accession>A0A1I7B5A1</accession>
<keyword evidence="11 18" id="KW-0472">Membrane</keyword>
<dbReference type="PIRSF" id="PIRSF000171">
    <property type="entry name" value="SDHA_APRA_LASPO"/>
    <property type="match status" value="1"/>
</dbReference>
<name>A0A1I7B5A1_9ACTN</name>
<dbReference type="FunFam" id="3.50.50.60:FF:000016">
    <property type="entry name" value="Succinate dehydrogenase flavoprotein subunit"/>
    <property type="match status" value="1"/>
</dbReference>
<evidence type="ECO:0000256" key="9">
    <source>
        <dbReference type="ARBA" id="ARBA00022982"/>
    </source>
</evidence>
<dbReference type="PRINTS" id="PR00411">
    <property type="entry name" value="PNDRDTASEI"/>
</dbReference>
<comment type="cofactor">
    <cofactor evidence="16">
        <name>FAD</name>
        <dbReference type="ChEBI" id="CHEBI:57692"/>
    </cofactor>
    <text evidence="16">Flavinylated by SdhE, about 5% flavinylation occurs in the absence of SdhE.</text>
</comment>
<dbReference type="InterPro" id="IPR036188">
    <property type="entry name" value="FAD/NAD-bd_sf"/>
</dbReference>
<dbReference type="Pfam" id="PF02910">
    <property type="entry name" value="Succ_DH_flav_C"/>
    <property type="match status" value="1"/>
</dbReference>
<dbReference type="InterPro" id="IPR037099">
    <property type="entry name" value="Fum_R/Succ_DH_flav-like_C_sf"/>
</dbReference>
<keyword evidence="10 18" id="KW-0560">Oxidoreductase</keyword>
<dbReference type="STRING" id="995060.SAMN04487904_109130"/>
<feature type="binding site" evidence="16">
    <location>
        <position position="222"/>
    </location>
    <ligand>
        <name>FAD</name>
        <dbReference type="ChEBI" id="CHEBI:57692"/>
    </ligand>
</feature>
<feature type="modified residue" description="Tele-8alpha-FAD histidine" evidence="17">
    <location>
        <position position="42"/>
    </location>
</feature>
<dbReference type="AlphaFoldDB" id="A0A1I7B5A1"/>